<dbReference type="Gene3D" id="2.120.10.80">
    <property type="entry name" value="Kelch-type beta propeller"/>
    <property type="match status" value="1"/>
</dbReference>
<name>A0A0C2JZ05_THEKT</name>
<dbReference type="GO" id="GO:0005794">
    <property type="term" value="C:Golgi apparatus"/>
    <property type="evidence" value="ECO:0007669"/>
    <property type="project" value="TreeGrafter"/>
</dbReference>
<accession>A0A0C2JZ05</accession>
<dbReference type="AlphaFoldDB" id="A0A0C2JZ05"/>
<comment type="caution">
    <text evidence="3">The sequence shown here is derived from an EMBL/GenBank/DDBJ whole genome shotgun (WGS) entry which is preliminary data.</text>
</comment>
<evidence type="ECO:0000313" key="3">
    <source>
        <dbReference type="EMBL" id="KII74848.1"/>
    </source>
</evidence>
<keyword evidence="2" id="KW-0677">Repeat</keyword>
<dbReference type="EMBL" id="JWZT01000219">
    <property type="protein sequence ID" value="KII74848.1"/>
    <property type="molecule type" value="Genomic_DNA"/>
</dbReference>
<evidence type="ECO:0000256" key="2">
    <source>
        <dbReference type="ARBA" id="ARBA00022737"/>
    </source>
</evidence>
<evidence type="ECO:0000313" key="4">
    <source>
        <dbReference type="Proteomes" id="UP000031668"/>
    </source>
</evidence>
<dbReference type="Proteomes" id="UP000031668">
    <property type="component" value="Unassembled WGS sequence"/>
</dbReference>
<dbReference type="SUPFAM" id="SSF117281">
    <property type="entry name" value="Kelch motif"/>
    <property type="match status" value="1"/>
</dbReference>
<reference evidence="3 4" key="1">
    <citation type="journal article" date="2014" name="Genome Biol. Evol.">
        <title>The genome of the myxosporean Thelohanellus kitauei shows adaptations to nutrient acquisition within its fish host.</title>
        <authorList>
            <person name="Yang Y."/>
            <person name="Xiong J."/>
            <person name="Zhou Z."/>
            <person name="Huo F."/>
            <person name="Miao W."/>
            <person name="Ran C."/>
            <person name="Liu Y."/>
            <person name="Zhang J."/>
            <person name="Feng J."/>
            <person name="Wang M."/>
            <person name="Wang M."/>
            <person name="Wang L."/>
            <person name="Yao B."/>
        </authorList>
    </citation>
    <scope>NUCLEOTIDE SEQUENCE [LARGE SCALE GENOMIC DNA]</scope>
    <source>
        <strain evidence="3">Wuqing</strain>
    </source>
</reference>
<dbReference type="InterPro" id="IPR051568">
    <property type="entry name" value="LZTR1/Attractin"/>
</dbReference>
<evidence type="ECO:0008006" key="5">
    <source>
        <dbReference type="Google" id="ProtNLM"/>
    </source>
</evidence>
<gene>
    <name evidence="3" type="ORF">RF11_12990</name>
</gene>
<dbReference type="PANTHER" id="PTHR46376:SF1">
    <property type="entry name" value="LEUCINE-ZIPPER-LIKE TRANSCRIPTIONAL REGULATOR 1"/>
    <property type="match status" value="1"/>
</dbReference>
<keyword evidence="1" id="KW-0880">Kelch repeat</keyword>
<sequence>MTSIREFLIIYGGYENISGEDLNELWIYNTINGVWKRYQTPIDIKDTCLSASICSIGNLVYIFGGDSFGDGRDYRQSNSIVSFDFVNETWSIVYPHTDDYDENTPPPMCENLLLYHNGSLYVLGGIHDCYKLDTIYKFCLKTSTWALVPQYGVKQIFHSKIFGTVRKNK</sequence>
<protein>
    <recommendedName>
        <fullName evidence="5">Kelch domain-containing protein 10</fullName>
    </recommendedName>
</protein>
<keyword evidence="4" id="KW-1185">Reference proteome</keyword>
<proteinExistence type="predicted"/>
<dbReference type="PANTHER" id="PTHR46376">
    <property type="entry name" value="LEUCINE-ZIPPER-LIKE TRANSCRIPTIONAL REGULATOR 1"/>
    <property type="match status" value="1"/>
</dbReference>
<evidence type="ECO:0000256" key="1">
    <source>
        <dbReference type="ARBA" id="ARBA00022441"/>
    </source>
</evidence>
<organism evidence="3 4">
    <name type="scientific">Thelohanellus kitauei</name>
    <name type="common">Myxosporean</name>
    <dbReference type="NCBI Taxonomy" id="669202"/>
    <lineage>
        <taxon>Eukaryota</taxon>
        <taxon>Metazoa</taxon>
        <taxon>Cnidaria</taxon>
        <taxon>Myxozoa</taxon>
        <taxon>Myxosporea</taxon>
        <taxon>Bivalvulida</taxon>
        <taxon>Platysporina</taxon>
        <taxon>Myxobolidae</taxon>
        <taxon>Thelohanellus</taxon>
    </lineage>
</organism>
<dbReference type="Pfam" id="PF24681">
    <property type="entry name" value="Kelch_KLHDC2_KLHL20_DRC7"/>
    <property type="match status" value="1"/>
</dbReference>
<dbReference type="OrthoDB" id="5953725at2759"/>
<dbReference type="InterPro" id="IPR015915">
    <property type="entry name" value="Kelch-typ_b-propeller"/>
</dbReference>